<evidence type="ECO:0000313" key="2">
    <source>
        <dbReference type="EMBL" id="GGX31651.1"/>
    </source>
</evidence>
<feature type="transmembrane region" description="Helical" evidence="1">
    <location>
        <begin position="128"/>
        <end position="150"/>
    </location>
</feature>
<gene>
    <name evidence="2" type="ORF">GCM10007384_35830</name>
</gene>
<dbReference type="EMBL" id="BMWS01000032">
    <property type="protein sequence ID" value="GGX31651.1"/>
    <property type="molecule type" value="Genomic_DNA"/>
</dbReference>
<feature type="transmembrane region" description="Helical" evidence="1">
    <location>
        <begin position="213"/>
        <end position="240"/>
    </location>
</feature>
<evidence type="ECO:0000256" key="1">
    <source>
        <dbReference type="SAM" id="Phobius"/>
    </source>
</evidence>
<protein>
    <recommendedName>
        <fullName evidence="4">Glycerophosphoryl diester phosphodiesterase membrane domain-containing protein</fullName>
    </recommendedName>
</protein>
<keyword evidence="1" id="KW-0472">Membrane</keyword>
<dbReference type="Proteomes" id="UP000601108">
    <property type="component" value="Unassembled WGS sequence"/>
</dbReference>
<keyword evidence="1" id="KW-1133">Transmembrane helix</keyword>
<keyword evidence="1" id="KW-0812">Transmembrane</keyword>
<evidence type="ECO:0000313" key="3">
    <source>
        <dbReference type="Proteomes" id="UP000601108"/>
    </source>
</evidence>
<name>A0A918N4R5_9FLAO</name>
<dbReference type="RefSeq" id="WP_027413459.1">
    <property type="nucleotide sequence ID" value="NZ_BMWS01000032.1"/>
</dbReference>
<feature type="transmembrane region" description="Helical" evidence="1">
    <location>
        <begin position="79"/>
        <end position="107"/>
    </location>
</feature>
<feature type="transmembrane region" description="Helical" evidence="1">
    <location>
        <begin position="156"/>
        <end position="178"/>
    </location>
</feature>
<reference evidence="2 3" key="1">
    <citation type="journal article" date="2014" name="Int. J. Syst. Evol. Microbiol.">
        <title>Complete genome sequence of Corynebacterium casei LMG S-19264T (=DSM 44701T), isolated from a smear-ripened cheese.</title>
        <authorList>
            <consortium name="US DOE Joint Genome Institute (JGI-PGF)"/>
            <person name="Walter F."/>
            <person name="Albersmeier A."/>
            <person name="Kalinowski J."/>
            <person name="Ruckert C."/>
        </authorList>
    </citation>
    <scope>NUCLEOTIDE SEQUENCE [LARGE SCALE GENOMIC DNA]</scope>
    <source>
        <strain evidence="2 3">KCTC 12285</strain>
    </source>
</reference>
<feature type="transmembrane region" description="Helical" evidence="1">
    <location>
        <begin position="36"/>
        <end position="59"/>
    </location>
</feature>
<sequence>MNENYIELKQRRDVGEIVSTYFDFLKQNIKSFTNVFISYNGIFIFLLLGASYLLVTGFIGMFNVESGLGNSSKVESTMYIGFGVILFLVVFMVIAALNYSLASAYIIQYDKKQQIIENRTDVWSIVKYNSSNIIVFILLLVVIYIVYSIINFIVSIIPILGFFASLIMSFGISSWLGVSFMAMFYENKSPTEALGEGWDLVKNNFWKCVGTNFILGMLIGILLLLLLMIPGVIVGFYTFHVVDSGFNVGDSIVAKIVYTFGLCILLIVSAYSQSLSQFVNGILYFSLHEEKYNIHTREKINQIGESE</sequence>
<evidence type="ECO:0008006" key="4">
    <source>
        <dbReference type="Google" id="ProtNLM"/>
    </source>
</evidence>
<organism evidence="2 3">
    <name type="scientific">Aquimarina muelleri</name>
    <dbReference type="NCBI Taxonomy" id="279356"/>
    <lineage>
        <taxon>Bacteria</taxon>
        <taxon>Pseudomonadati</taxon>
        <taxon>Bacteroidota</taxon>
        <taxon>Flavobacteriia</taxon>
        <taxon>Flavobacteriales</taxon>
        <taxon>Flavobacteriaceae</taxon>
        <taxon>Aquimarina</taxon>
    </lineage>
</organism>
<dbReference type="AlphaFoldDB" id="A0A918N4R5"/>
<comment type="caution">
    <text evidence="2">The sequence shown here is derived from an EMBL/GenBank/DDBJ whole genome shotgun (WGS) entry which is preliminary data.</text>
</comment>
<feature type="transmembrane region" description="Helical" evidence="1">
    <location>
        <begin position="252"/>
        <end position="271"/>
    </location>
</feature>
<accession>A0A918N4R5</accession>
<proteinExistence type="predicted"/>
<keyword evidence="3" id="KW-1185">Reference proteome</keyword>